<evidence type="ECO:0000313" key="2">
    <source>
        <dbReference type="EMBL" id="WAL43595.1"/>
    </source>
</evidence>
<dbReference type="Pfam" id="PF13424">
    <property type="entry name" value="TPR_12"/>
    <property type="match status" value="4"/>
</dbReference>
<gene>
    <name evidence="2" type="ORF">OFA60_03275</name>
</gene>
<accession>A0AA47IQ74</accession>
<evidence type="ECO:0000256" key="1">
    <source>
        <dbReference type="SAM" id="MobiDB-lite"/>
    </source>
</evidence>
<dbReference type="PANTHER" id="PTHR46082">
    <property type="entry name" value="ATP/GTP-BINDING PROTEIN-RELATED"/>
    <property type="match status" value="1"/>
</dbReference>
<sequence>MAEPISLAFLSASLAGLIMHGATVAVDPSWSSAAPLPGDALNMWRSIRGLPQGRGGEENPLEASIKGRLRKQMDAASERYEWTGVTQSALTGAVTEMEAALREIRGDDAAVIEAVRFPDNFETLLRRRTASHRQNVEAAAESFFDDLTRIVADEFIYRAPGSQTFNLAALKQVLTGQKQLSDQHKKAHKHPDKITNNINNTSMTPPHMQAGKLLRFGSRPQVTAGFVTREEQDELFDAVFTRAEPRTVLTGMRGSGKTQLAAAVAARCEEEGWPLVAWIHAASRKEIIAGLYEVALRIGINAPNSIPLEVIVQRLLDQLRSANGSNSLFVFDNVENPGDLRDLIPEGTGVRTLITTTRHLDWDGLGWLRCTVGAFDREQSISLLCEHTGDTHREVADRIADALGDVPVAIAQAVATAQQGGYSLFDYLDRLSNHPLDSSISRLEGASYPDAVGIALLMAHEQVLEQLRTKHPPQERIAVSLLDALSLLAASGVPTHWLLRLVGDSDAARDTLSVLKSASVIQESSDGDKTFIHWLQGHVYRETHLNDQKKLGEARSGTMSVLSGIDIERLENVEQRRDETHHLIEQLLSITSQDYSHSLFSEPPVSSKLAETLHDATSLGMSQLALCLTDSVTQVCDALGPHHPDTLASRNSLAGAYRDAGRLDKAIALYEQTLEDSIRVLGLDHPSALTSRFSLAGAYRASGRLEEAITLYEQVFSGRSRVLGPDHRSTLISRDDLADTYWEAGRFDEAITLKRQILADAMRVMGPDSSGASAARLNLAATYRDAGRLDESITLHQENLDDVARTLGPDHPDTLTARNLLAGAYREAGRLDEAMTLYQQNLADSTRLAGPDHPHTLSSRGTLASAYRDAGRLDEAIPLFEQNLTDFTRLAGPDHPETLASRATLAGVYRDAGRLNEAIPLFEQNLDDVARTLGLDHPETLASRHSLAGVYRDAGRLDEAIPLFEQNLTDFIRILGPDRPDTFTSRSTLAGAYRDAGRLDEAIPLFEQNLEDRTRTLGPAHPVTLTSRNNLAGAYRAAGRIEVAEKLFEAP</sequence>
<reference evidence="2" key="1">
    <citation type="submission" date="2022-11" db="EMBL/GenBank/DDBJ databases">
        <title>Dental biofilm bacteria. Genome sequencing and assembly.</title>
        <authorList>
            <person name="Robertsson C."/>
        </authorList>
    </citation>
    <scope>NUCLEOTIDE SEQUENCE</scope>
    <source>
        <strain evidence="2">CW</strain>
    </source>
</reference>
<dbReference type="RefSeq" id="WP_219587765.1">
    <property type="nucleotide sequence ID" value="NZ_CP113787.1"/>
</dbReference>
<evidence type="ECO:0000313" key="3">
    <source>
        <dbReference type="Proteomes" id="UP001163127"/>
    </source>
</evidence>
<feature type="region of interest" description="Disordered" evidence="1">
    <location>
        <begin position="183"/>
        <end position="206"/>
    </location>
</feature>
<proteinExistence type="predicted"/>
<name>A0AA47IQ74_ACTNA</name>
<protein>
    <submittedName>
        <fullName evidence="2">Tetratricopeptide repeat protein</fullName>
    </submittedName>
</protein>
<organism evidence="2 3">
    <name type="scientific">Actinomyces naeslundii</name>
    <dbReference type="NCBI Taxonomy" id="1655"/>
    <lineage>
        <taxon>Bacteria</taxon>
        <taxon>Bacillati</taxon>
        <taxon>Actinomycetota</taxon>
        <taxon>Actinomycetes</taxon>
        <taxon>Actinomycetales</taxon>
        <taxon>Actinomycetaceae</taxon>
        <taxon>Actinomyces</taxon>
    </lineage>
</organism>
<dbReference type="EMBL" id="CP113787">
    <property type="protein sequence ID" value="WAL43595.1"/>
    <property type="molecule type" value="Genomic_DNA"/>
</dbReference>
<dbReference type="PANTHER" id="PTHR46082:SF6">
    <property type="entry name" value="AAA+ ATPASE DOMAIN-CONTAINING PROTEIN-RELATED"/>
    <property type="match status" value="1"/>
</dbReference>
<dbReference type="AlphaFoldDB" id="A0AA47IQ74"/>
<dbReference type="Pfam" id="PF13374">
    <property type="entry name" value="TPR_10"/>
    <property type="match status" value="2"/>
</dbReference>
<dbReference type="InterPro" id="IPR053137">
    <property type="entry name" value="NLR-like"/>
</dbReference>
<dbReference type="Proteomes" id="UP001163127">
    <property type="component" value="Chromosome"/>
</dbReference>
<feature type="compositionally biased region" description="Polar residues" evidence="1">
    <location>
        <begin position="194"/>
        <end position="204"/>
    </location>
</feature>